<dbReference type="EMBL" id="SLXT01000032">
    <property type="protein sequence ID" value="TCP60991.1"/>
    <property type="molecule type" value="Genomic_DNA"/>
</dbReference>
<keyword evidence="2" id="KW-1185">Reference proteome</keyword>
<evidence type="ECO:0000313" key="2">
    <source>
        <dbReference type="Proteomes" id="UP000294813"/>
    </source>
</evidence>
<gene>
    <name evidence="1" type="ORF">EDD73_13217</name>
</gene>
<dbReference type="RefSeq" id="WP_131920580.1">
    <property type="nucleotide sequence ID" value="NZ_JAOQNU010000033.1"/>
</dbReference>
<dbReference type="Pfam" id="PF14395">
    <property type="entry name" value="COOH-NH2_lig"/>
    <property type="match status" value="1"/>
</dbReference>
<keyword evidence="1" id="KW-0436">Ligase</keyword>
<name>A0A4R2RML5_9FIRM</name>
<dbReference type="AlphaFoldDB" id="A0A4R2RML5"/>
<organism evidence="1 2">
    <name type="scientific">Heliophilum fasciatum</name>
    <dbReference type="NCBI Taxonomy" id="35700"/>
    <lineage>
        <taxon>Bacteria</taxon>
        <taxon>Bacillati</taxon>
        <taxon>Bacillota</taxon>
        <taxon>Clostridia</taxon>
        <taxon>Eubacteriales</taxon>
        <taxon>Heliobacteriaceae</taxon>
        <taxon>Heliophilum</taxon>
    </lineage>
</organism>
<dbReference type="OrthoDB" id="2078085at2"/>
<dbReference type="Proteomes" id="UP000294813">
    <property type="component" value="Unassembled WGS sequence"/>
</dbReference>
<evidence type="ECO:0000313" key="1">
    <source>
        <dbReference type="EMBL" id="TCP60991.1"/>
    </source>
</evidence>
<dbReference type="Gene3D" id="3.30.470.20">
    <property type="entry name" value="ATP-grasp fold, B domain"/>
    <property type="match status" value="1"/>
</dbReference>
<comment type="caution">
    <text evidence="1">The sequence shown here is derived from an EMBL/GenBank/DDBJ whole genome shotgun (WGS) entry which is preliminary data.</text>
</comment>
<dbReference type="GO" id="GO:0016874">
    <property type="term" value="F:ligase activity"/>
    <property type="evidence" value="ECO:0007669"/>
    <property type="project" value="UniProtKB-KW"/>
</dbReference>
<protein>
    <submittedName>
        <fullName evidence="1">PhiEco32-like amidoligase-type 2 protein</fullName>
    </submittedName>
</protein>
<reference evidence="1 2" key="1">
    <citation type="submission" date="2019-03" db="EMBL/GenBank/DDBJ databases">
        <title>Genomic Encyclopedia of Type Strains, Phase IV (KMG-IV): sequencing the most valuable type-strain genomes for metagenomic binning, comparative biology and taxonomic classification.</title>
        <authorList>
            <person name="Goeker M."/>
        </authorList>
    </citation>
    <scope>NUCLEOTIDE SEQUENCE [LARGE SCALE GENOMIC DNA]</scope>
    <source>
        <strain evidence="1 2">DSM 11170</strain>
    </source>
</reference>
<accession>A0A4R2RML5</accession>
<proteinExistence type="predicted"/>
<dbReference type="InterPro" id="IPR025681">
    <property type="entry name" value="COOH-NH2_lig"/>
</dbReference>
<sequence length="496" mass="56355">MKVYIHFDESAVVAELVRKLNAKGIETIAGRGQPAGAVDAWINWSREPLAPLPGAQRSYNATPWLTDPDDDLRIEQVLQLNRLRALIHDGPRRWPIAVWPKEYQVYIWDTRVVAVQRKVLTMQQQRDLVKGTHLTSSFTWVEHLSNWEQERLVPLALRALHCLGLDFGRVHLAVNRSSGPVILEIDRVPVLRKRLAQAFADTISEALATTGSKEFTIGSDPEFMLALLPGRKMVPASRFFPRVGTVGCDNRRAFGASDDLPLAEIRPQPVSSAEAAVEEIRKALQEANQLCPFRNIVWNAGSEPFPGYPVGGHIHWGGLPLTAQHLRAFDQYLALPLFFLEKSESARRRRNFYGMLGDFRVKSHGFEYRTPGSWLSTPQLTWVALALAQAVALHAKQLTRWDFVDPAFQEAFYDGDRAKLLPSLKTSLAELYAVEPTARMRKLVELIWYMQERGMVADEAIDIRQAWGLTAGHQRYRHVPRLRNQFSWVPNHVMRL</sequence>